<dbReference type="InterPro" id="IPR022409">
    <property type="entry name" value="PKD/Chitinase_dom"/>
</dbReference>
<name>A0ABP9GIN2_9FLAO</name>
<dbReference type="SUPFAM" id="SSF49299">
    <property type="entry name" value="PKD domain"/>
    <property type="match status" value="1"/>
</dbReference>
<dbReference type="CDD" id="cd18173">
    <property type="entry name" value="M14_CP_bacteria"/>
    <property type="match status" value="1"/>
</dbReference>
<dbReference type="PANTHER" id="PTHR11532:SF57">
    <property type="entry name" value="CARBOXYPEPTIDASE D, B"/>
    <property type="match status" value="1"/>
</dbReference>
<comment type="similarity">
    <text evidence="3">Belongs to the peptidase M14 family.</text>
</comment>
<evidence type="ECO:0000256" key="2">
    <source>
        <dbReference type="ARBA" id="ARBA00023180"/>
    </source>
</evidence>
<dbReference type="Gene3D" id="2.60.40.10">
    <property type="entry name" value="Immunoglobulins"/>
    <property type="match status" value="1"/>
</dbReference>
<protein>
    <recommendedName>
        <fullName evidence="8">PKD domain-containing protein</fullName>
    </recommendedName>
</protein>
<dbReference type="PANTHER" id="PTHR11532">
    <property type="entry name" value="PROTEASE M14 CARBOXYPEPTIDASE"/>
    <property type="match status" value="1"/>
</dbReference>
<dbReference type="InterPro" id="IPR050753">
    <property type="entry name" value="Peptidase_M14_domain"/>
</dbReference>
<evidence type="ECO:0000313" key="7">
    <source>
        <dbReference type="Proteomes" id="UP001501302"/>
    </source>
</evidence>
<dbReference type="PRINTS" id="PR00765">
    <property type="entry name" value="CRBOXYPTASEA"/>
</dbReference>
<dbReference type="InterPro" id="IPR000834">
    <property type="entry name" value="Peptidase_M14"/>
</dbReference>
<dbReference type="SUPFAM" id="SSF49464">
    <property type="entry name" value="Carboxypeptidase regulatory domain-like"/>
    <property type="match status" value="1"/>
</dbReference>
<dbReference type="Pfam" id="PF18962">
    <property type="entry name" value="Por_Secre_tail"/>
    <property type="match status" value="1"/>
</dbReference>
<dbReference type="Pfam" id="PF00246">
    <property type="entry name" value="Peptidase_M14"/>
    <property type="match status" value="1"/>
</dbReference>
<keyword evidence="7" id="KW-1185">Reference proteome</keyword>
<comment type="caution">
    <text evidence="6">The sequence shown here is derived from an EMBL/GenBank/DDBJ whole genome shotgun (WGS) entry which is preliminary data.</text>
</comment>
<gene>
    <name evidence="6" type="ORF">GCM10023314_12850</name>
</gene>
<dbReference type="EMBL" id="BAABJJ010000013">
    <property type="protein sequence ID" value="GAA4941261.1"/>
    <property type="molecule type" value="Genomic_DNA"/>
</dbReference>
<dbReference type="Pfam" id="PF19081">
    <property type="entry name" value="Ig_7"/>
    <property type="match status" value="1"/>
</dbReference>
<evidence type="ECO:0000256" key="1">
    <source>
        <dbReference type="ARBA" id="ARBA00022729"/>
    </source>
</evidence>
<dbReference type="NCBIfam" id="TIGR04183">
    <property type="entry name" value="Por_Secre_tail"/>
    <property type="match status" value="1"/>
</dbReference>
<sequence length="895" mass="98614">MCAVFSLTAQNNTNKQKAENYLNTKGEVCFTFQANSPEQFKEISRFLSLGHGHVDKNDLTAEAYANKKTFAKFLEYGLPYQVNKGDNELLFDAHKSGTSKEAILAKSKNSKMMAAWDTTWDAYPTYSQYIAKMNSFVTDYPTLCSLQTIGTTANGRALLVLKISDNVATEEAEPEFLYTSSMHGNEITGYPLMIHLIDYLLSNYGSDSEVKNIVDSTEIFINPLANPDGTYGSTGNNTITSPVRANSNGQDLNRNYPDNVAGIHYDGTYENETLAFMALADSRDFVLSANFHDGTEVVNYPYDNTFTKHADHDFYEYISNEYAVNAQNDSPVNYYSGVSGRSAGGVSNHPNYMTVEYDDPENPSSPGVTQGVIWYQVYGGRQDYSNYYQHSKEVTVELAFEKFIDPAELPSLWTFNKQAFLDYIKQVNNGFQGIVTDESGNPVVAQIAISGHDKLNSHVFSNPDHGDYYKLIKGGTYTVTYSAPGYLSQDISVTAVDDTKTIQNVTLVATTAKPTASDDQLCDSGTTTLNASGTGTLKWYDAENATTSIYTGASYTTPNLTSTTSYFVEDVISKSNVGNTSNNSGGRNHTSSGRYLIFDCTESVTLEQVTINANSSGDVEVQLQDSSGNVLDATVIHVNSGIQVIDLNFIIPVANNLRLVGKDFSTGGLYRNTSGISYPYTNGSISIKNSSEGTNRYHYFHDWKIGSIKSARKEVVVTVDPSPTANFTFVANPLNNGEVTFTNTSTDATSYSWDFGDFIGTSTSASPTYTFLETNTFDVVLTSTNAECGNDMITVQVSVTNNTLEVEDNELRETTVYPNPFNDNISIKLTDYSNTIDLDVLLFDINGRTIFNEIQSSNNKIINISNLNKLQQGLYFLKITNNKSGQNTMRQLVKK</sequence>
<keyword evidence="2" id="KW-0325">Glycoprotein</keyword>
<evidence type="ECO:0000256" key="3">
    <source>
        <dbReference type="PROSITE-ProRule" id="PRU01379"/>
    </source>
</evidence>
<evidence type="ECO:0000259" key="4">
    <source>
        <dbReference type="PROSITE" id="PS50093"/>
    </source>
</evidence>
<dbReference type="InterPro" id="IPR035986">
    <property type="entry name" value="PKD_dom_sf"/>
</dbReference>
<feature type="domain" description="Peptidase M14" evidence="5">
    <location>
        <begin position="122"/>
        <end position="427"/>
    </location>
</feature>
<keyword evidence="1" id="KW-0732">Signal</keyword>
<dbReference type="PROSITE" id="PS52035">
    <property type="entry name" value="PEPTIDASE_M14"/>
    <property type="match status" value="1"/>
</dbReference>
<reference evidence="7" key="1">
    <citation type="journal article" date="2019" name="Int. J. Syst. Evol. Microbiol.">
        <title>The Global Catalogue of Microorganisms (GCM) 10K type strain sequencing project: providing services to taxonomists for standard genome sequencing and annotation.</title>
        <authorList>
            <consortium name="The Broad Institute Genomics Platform"/>
            <consortium name="The Broad Institute Genome Sequencing Center for Infectious Disease"/>
            <person name="Wu L."/>
            <person name="Ma J."/>
        </authorList>
    </citation>
    <scope>NUCLEOTIDE SEQUENCE [LARGE SCALE GENOMIC DNA]</scope>
    <source>
        <strain evidence="7">JCM 18285</strain>
    </source>
</reference>
<dbReference type="InterPro" id="IPR013783">
    <property type="entry name" value="Ig-like_fold"/>
</dbReference>
<feature type="active site" description="Proton donor/acceptor" evidence="3">
    <location>
        <position position="397"/>
    </location>
</feature>
<feature type="domain" description="PKD" evidence="4">
    <location>
        <begin position="742"/>
        <end position="804"/>
    </location>
</feature>
<dbReference type="SMART" id="SM00089">
    <property type="entry name" value="PKD"/>
    <property type="match status" value="1"/>
</dbReference>
<evidence type="ECO:0000313" key="6">
    <source>
        <dbReference type="EMBL" id="GAA4941261.1"/>
    </source>
</evidence>
<evidence type="ECO:0008006" key="8">
    <source>
        <dbReference type="Google" id="ProtNLM"/>
    </source>
</evidence>
<dbReference type="InterPro" id="IPR044023">
    <property type="entry name" value="Ig_7"/>
</dbReference>
<dbReference type="InterPro" id="IPR008969">
    <property type="entry name" value="CarboxyPept-like_regulatory"/>
</dbReference>
<dbReference type="Pfam" id="PF00801">
    <property type="entry name" value="PKD"/>
    <property type="match status" value="1"/>
</dbReference>
<dbReference type="SMART" id="SM00631">
    <property type="entry name" value="Zn_pept"/>
    <property type="match status" value="1"/>
</dbReference>
<evidence type="ECO:0000259" key="5">
    <source>
        <dbReference type="PROSITE" id="PS52035"/>
    </source>
</evidence>
<dbReference type="Gene3D" id="2.60.40.1120">
    <property type="entry name" value="Carboxypeptidase-like, regulatory domain"/>
    <property type="match status" value="1"/>
</dbReference>
<accession>A0ABP9GIN2</accession>
<proteinExistence type="inferred from homology"/>
<organism evidence="6 7">
    <name type="scientific">Algibacter agarivorans</name>
    <dbReference type="NCBI Taxonomy" id="1109741"/>
    <lineage>
        <taxon>Bacteria</taxon>
        <taxon>Pseudomonadati</taxon>
        <taxon>Bacteroidota</taxon>
        <taxon>Flavobacteriia</taxon>
        <taxon>Flavobacteriales</taxon>
        <taxon>Flavobacteriaceae</taxon>
        <taxon>Algibacter</taxon>
    </lineage>
</organism>
<dbReference type="InterPro" id="IPR026444">
    <property type="entry name" value="Secre_tail"/>
</dbReference>
<dbReference type="Gene3D" id="3.40.630.10">
    <property type="entry name" value="Zn peptidases"/>
    <property type="match status" value="1"/>
</dbReference>
<dbReference type="SUPFAM" id="SSF53187">
    <property type="entry name" value="Zn-dependent exopeptidases"/>
    <property type="match status" value="1"/>
</dbReference>
<dbReference type="CDD" id="cd00146">
    <property type="entry name" value="PKD"/>
    <property type="match status" value="1"/>
</dbReference>
<dbReference type="Proteomes" id="UP001501302">
    <property type="component" value="Unassembled WGS sequence"/>
</dbReference>
<dbReference type="PROSITE" id="PS50093">
    <property type="entry name" value="PKD"/>
    <property type="match status" value="1"/>
</dbReference>
<dbReference type="InterPro" id="IPR000601">
    <property type="entry name" value="PKD_dom"/>
</dbReference>